<evidence type="ECO:0000313" key="2">
    <source>
        <dbReference type="EMBL" id="KAF2187205.1"/>
    </source>
</evidence>
<reference evidence="2" key="1">
    <citation type="journal article" date="2020" name="Stud. Mycol.">
        <title>101 Dothideomycetes genomes: a test case for predicting lifestyles and emergence of pathogens.</title>
        <authorList>
            <person name="Haridas S."/>
            <person name="Albert R."/>
            <person name="Binder M."/>
            <person name="Bloem J."/>
            <person name="Labutti K."/>
            <person name="Salamov A."/>
            <person name="Andreopoulos B."/>
            <person name="Baker S."/>
            <person name="Barry K."/>
            <person name="Bills G."/>
            <person name="Bluhm B."/>
            <person name="Cannon C."/>
            <person name="Castanera R."/>
            <person name="Culley D."/>
            <person name="Daum C."/>
            <person name="Ezra D."/>
            <person name="Gonzalez J."/>
            <person name="Henrissat B."/>
            <person name="Kuo A."/>
            <person name="Liang C."/>
            <person name="Lipzen A."/>
            <person name="Lutzoni F."/>
            <person name="Magnuson J."/>
            <person name="Mondo S."/>
            <person name="Nolan M."/>
            <person name="Ohm R."/>
            <person name="Pangilinan J."/>
            <person name="Park H.-J."/>
            <person name="Ramirez L."/>
            <person name="Alfaro M."/>
            <person name="Sun H."/>
            <person name="Tritt A."/>
            <person name="Yoshinaga Y."/>
            <person name="Zwiers L.-H."/>
            <person name="Turgeon B."/>
            <person name="Goodwin S."/>
            <person name="Spatafora J."/>
            <person name="Crous P."/>
            <person name="Grigoriev I."/>
        </authorList>
    </citation>
    <scope>NUCLEOTIDE SEQUENCE</scope>
    <source>
        <strain evidence="2">CBS 207.26</strain>
    </source>
</reference>
<evidence type="ECO:0000313" key="3">
    <source>
        <dbReference type="Proteomes" id="UP000800200"/>
    </source>
</evidence>
<keyword evidence="1" id="KW-0812">Transmembrane</keyword>
<keyword evidence="1" id="KW-0472">Membrane</keyword>
<dbReference type="EMBL" id="ML994628">
    <property type="protein sequence ID" value="KAF2187205.1"/>
    <property type="molecule type" value="Genomic_DNA"/>
</dbReference>
<sequence length="85" mass="9351">MNRRAHDGTFDTAISSIVVGGFTFLPTYLRQQHAGTYAKGLPRNALIDYGDTWPRTGLKAEKWFPNVRLVSVSSAEVILKSAPVS</sequence>
<evidence type="ECO:0000256" key="1">
    <source>
        <dbReference type="SAM" id="Phobius"/>
    </source>
</evidence>
<dbReference type="Proteomes" id="UP000800200">
    <property type="component" value="Unassembled WGS sequence"/>
</dbReference>
<keyword evidence="3" id="KW-1185">Reference proteome</keyword>
<keyword evidence="1" id="KW-1133">Transmembrane helix</keyword>
<protein>
    <submittedName>
        <fullName evidence="2">Uncharacterized protein</fullName>
    </submittedName>
</protein>
<feature type="transmembrane region" description="Helical" evidence="1">
    <location>
        <begin position="12"/>
        <end position="29"/>
    </location>
</feature>
<accession>A0A6A6E858</accession>
<dbReference type="AlphaFoldDB" id="A0A6A6E858"/>
<name>A0A6A6E858_9PEZI</name>
<proteinExistence type="predicted"/>
<gene>
    <name evidence="2" type="ORF">K469DRAFT_125626</name>
</gene>
<organism evidence="2 3">
    <name type="scientific">Zopfia rhizophila CBS 207.26</name>
    <dbReference type="NCBI Taxonomy" id="1314779"/>
    <lineage>
        <taxon>Eukaryota</taxon>
        <taxon>Fungi</taxon>
        <taxon>Dikarya</taxon>
        <taxon>Ascomycota</taxon>
        <taxon>Pezizomycotina</taxon>
        <taxon>Dothideomycetes</taxon>
        <taxon>Dothideomycetes incertae sedis</taxon>
        <taxon>Zopfiaceae</taxon>
        <taxon>Zopfia</taxon>
    </lineage>
</organism>